<organism evidence="1 2">
    <name type="scientific">Eumeta variegata</name>
    <name type="common">Bagworm moth</name>
    <name type="synonym">Eumeta japonica</name>
    <dbReference type="NCBI Taxonomy" id="151549"/>
    <lineage>
        <taxon>Eukaryota</taxon>
        <taxon>Metazoa</taxon>
        <taxon>Ecdysozoa</taxon>
        <taxon>Arthropoda</taxon>
        <taxon>Hexapoda</taxon>
        <taxon>Insecta</taxon>
        <taxon>Pterygota</taxon>
        <taxon>Neoptera</taxon>
        <taxon>Endopterygota</taxon>
        <taxon>Lepidoptera</taxon>
        <taxon>Glossata</taxon>
        <taxon>Ditrysia</taxon>
        <taxon>Tineoidea</taxon>
        <taxon>Psychidae</taxon>
        <taxon>Oiketicinae</taxon>
        <taxon>Eumeta</taxon>
    </lineage>
</organism>
<dbReference type="AlphaFoldDB" id="A0A4C1UX13"/>
<keyword evidence="2" id="KW-1185">Reference proteome</keyword>
<evidence type="ECO:0000313" key="2">
    <source>
        <dbReference type="Proteomes" id="UP000299102"/>
    </source>
</evidence>
<protein>
    <submittedName>
        <fullName evidence="1">Uncharacterized protein</fullName>
    </submittedName>
</protein>
<dbReference type="EMBL" id="BGZK01000237">
    <property type="protein sequence ID" value="GBP30819.1"/>
    <property type="molecule type" value="Genomic_DNA"/>
</dbReference>
<accession>A0A4C1UX13</accession>
<gene>
    <name evidence="1" type="ORF">EVAR_82561_1</name>
</gene>
<sequence length="111" mass="12317">MTVSLYACRYQSHVAGGVWRPLSRRARALMQVSPNAITAPCLHADCDFYLNGRSLSRCPCRFSDSHLADRVEREAGGCARAAVDLAVCSRRRLLRISTARPLQLGDKIRAE</sequence>
<reference evidence="1 2" key="1">
    <citation type="journal article" date="2019" name="Commun. Biol.">
        <title>The bagworm genome reveals a unique fibroin gene that provides high tensile strength.</title>
        <authorList>
            <person name="Kono N."/>
            <person name="Nakamura H."/>
            <person name="Ohtoshi R."/>
            <person name="Tomita M."/>
            <person name="Numata K."/>
            <person name="Arakawa K."/>
        </authorList>
    </citation>
    <scope>NUCLEOTIDE SEQUENCE [LARGE SCALE GENOMIC DNA]</scope>
</reference>
<evidence type="ECO:0000313" key="1">
    <source>
        <dbReference type="EMBL" id="GBP30819.1"/>
    </source>
</evidence>
<name>A0A4C1UX13_EUMVA</name>
<dbReference type="Proteomes" id="UP000299102">
    <property type="component" value="Unassembled WGS sequence"/>
</dbReference>
<proteinExistence type="predicted"/>
<comment type="caution">
    <text evidence="1">The sequence shown here is derived from an EMBL/GenBank/DDBJ whole genome shotgun (WGS) entry which is preliminary data.</text>
</comment>